<keyword evidence="2" id="KW-1133">Transmembrane helix</keyword>
<keyword evidence="4" id="KW-1185">Reference proteome</keyword>
<evidence type="ECO:0000313" key="4">
    <source>
        <dbReference type="Proteomes" id="UP001367316"/>
    </source>
</evidence>
<evidence type="ECO:0000313" key="3">
    <source>
        <dbReference type="EMBL" id="KAK7607434.1"/>
    </source>
</evidence>
<organism evidence="3 4">
    <name type="scientific">Phyllosticta paracitricarpa</name>
    <dbReference type="NCBI Taxonomy" id="2016321"/>
    <lineage>
        <taxon>Eukaryota</taxon>
        <taxon>Fungi</taxon>
        <taxon>Dikarya</taxon>
        <taxon>Ascomycota</taxon>
        <taxon>Pezizomycotina</taxon>
        <taxon>Dothideomycetes</taxon>
        <taxon>Dothideomycetes incertae sedis</taxon>
        <taxon>Botryosphaeriales</taxon>
        <taxon>Phyllostictaceae</taxon>
        <taxon>Phyllosticta</taxon>
    </lineage>
</organism>
<name>A0ABR1N083_9PEZI</name>
<dbReference type="Proteomes" id="UP001367316">
    <property type="component" value="Unassembled WGS sequence"/>
</dbReference>
<sequence>MAMRCYRTAGCPSYMFLSSILSVSFSLFPSLPQSRPLAQSLVYVFLHFYLVCLQSVSQSTTSSRQKERQTGFPASTNTGPIHHHPQPPQQLLSSVSVRQSLPFTARRTWSTFLLWPQPPLSSGHRSRSAWLVSALLWGFLYVCMYVGVAVFL</sequence>
<accession>A0ABR1N083</accession>
<gene>
    <name evidence="3" type="ORF">JOL62DRAFT_269872</name>
</gene>
<keyword evidence="2" id="KW-0812">Transmembrane</keyword>
<protein>
    <submittedName>
        <fullName evidence="3">Uncharacterized protein</fullName>
    </submittedName>
</protein>
<reference evidence="3 4" key="1">
    <citation type="submission" date="2024-04" db="EMBL/GenBank/DDBJ databases">
        <title>Phyllosticta paracitricarpa is synonymous to the EU quarantine fungus P. citricarpa based on phylogenomic analyses.</title>
        <authorList>
            <consortium name="Lawrence Berkeley National Laboratory"/>
            <person name="Van ingen-buijs V.A."/>
            <person name="Van westerhoven A.C."/>
            <person name="Haridas S."/>
            <person name="Skiadas P."/>
            <person name="Martin F."/>
            <person name="Groenewald J.Z."/>
            <person name="Crous P.W."/>
            <person name="Seidl M.F."/>
        </authorList>
    </citation>
    <scope>NUCLEOTIDE SEQUENCE [LARGE SCALE GENOMIC DNA]</scope>
    <source>
        <strain evidence="3 4">CBS 141358</strain>
    </source>
</reference>
<feature type="transmembrane region" description="Helical" evidence="2">
    <location>
        <begin position="129"/>
        <end position="151"/>
    </location>
</feature>
<comment type="caution">
    <text evidence="3">The sequence shown here is derived from an EMBL/GenBank/DDBJ whole genome shotgun (WGS) entry which is preliminary data.</text>
</comment>
<feature type="region of interest" description="Disordered" evidence="1">
    <location>
        <begin position="62"/>
        <end position="88"/>
    </location>
</feature>
<evidence type="ECO:0000256" key="1">
    <source>
        <dbReference type="SAM" id="MobiDB-lite"/>
    </source>
</evidence>
<keyword evidence="2" id="KW-0472">Membrane</keyword>
<proteinExistence type="predicted"/>
<evidence type="ECO:0000256" key="2">
    <source>
        <dbReference type="SAM" id="Phobius"/>
    </source>
</evidence>
<dbReference type="EMBL" id="JBBPBF010000036">
    <property type="protein sequence ID" value="KAK7607434.1"/>
    <property type="molecule type" value="Genomic_DNA"/>
</dbReference>